<name>A0A9P0H3P1_NEZVI</name>
<protein>
    <submittedName>
        <fullName evidence="1">Uncharacterized protein</fullName>
    </submittedName>
</protein>
<organism evidence="1 2">
    <name type="scientific">Nezara viridula</name>
    <name type="common">Southern green stink bug</name>
    <name type="synonym">Cimex viridulus</name>
    <dbReference type="NCBI Taxonomy" id="85310"/>
    <lineage>
        <taxon>Eukaryota</taxon>
        <taxon>Metazoa</taxon>
        <taxon>Ecdysozoa</taxon>
        <taxon>Arthropoda</taxon>
        <taxon>Hexapoda</taxon>
        <taxon>Insecta</taxon>
        <taxon>Pterygota</taxon>
        <taxon>Neoptera</taxon>
        <taxon>Paraneoptera</taxon>
        <taxon>Hemiptera</taxon>
        <taxon>Heteroptera</taxon>
        <taxon>Panheteroptera</taxon>
        <taxon>Pentatomomorpha</taxon>
        <taxon>Pentatomoidea</taxon>
        <taxon>Pentatomidae</taxon>
        <taxon>Pentatominae</taxon>
        <taxon>Nezara</taxon>
    </lineage>
</organism>
<dbReference type="EMBL" id="OV725077">
    <property type="protein sequence ID" value="CAH1392042.1"/>
    <property type="molecule type" value="Genomic_DNA"/>
</dbReference>
<accession>A0A9P0H3P1</accession>
<gene>
    <name evidence="1" type="ORF">NEZAVI_LOCUS2940</name>
</gene>
<proteinExistence type="predicted"/>
<keyword evidence="2" id="KW-1185">Reference proteome</keyword>
<evidence type="ECO:0000313" key="1">
    <source>
        <dbReference type="EMBL" id="CAH1392042.1"/>
    </source>
</evidence>
<dbReference type="AlphaFoldDB" id="A0A9P0H3P1"/>
<dbReference type="Proteomes" id="UP001152798">
    <property type="component" value="Chromosome 1"/>
</dbReference>
<evidence type="ECO:0000313" key="2">
    <source>
        <dbReference type="Proteomes" id="UP001152798"/>
    </source>
</evidence>
<dbReference type="OrthoDB" id="44015at2759"/>
<sequence>MVFYTFDAGLFELCKNVNFHPHPYRETSFTAQMSPMCQYRSWPTSLSKGHKTPTGLSYLKHLLQYITSCAMETRGLHNTSLRVTAHFNLVISWTRAEFKVI</sequence>
<reference evidence="1" key="1">
    <citation type="submission" date="2022-01" db="EMBL/GenBank/DDBJ databases">
        <authorList>
            <person name="King R."/>
        </authorList>
    </citation>
    <scope>NUCLEOTIDE SEQUENCE</scope>
</reference>